<proteinExistence type="predicted"/>
<organism evidence="2 3">
    <name type="scientific">[Clostridium] asparagiforme DSM 15981</name>
    <dbReference type="NCBI Taxonomy" id="518636"/>
    <lineage>
        <taxon>Bacteria</taxon>
        <taxon>Bacillati</taxon>
        <taxon>Bacillota</taxon>
        <taxon>Clostridia</taxon>
        <taxon>Lachnospirales</taxon>
        <taxon>Lachnospiraceae</taxon>
        <taxon>Enterocloster</taxon>
    </lineage>
</organism>
<dbReference type="Proteomes" id="UP000004756">
    <property type="component" value="Unassembled WGS sequence"/>
</dbReference>
<dbReference type="HOGENOM" id="CLU_3078245_0_0_9"/>
<keyword evidence="3" id="KW-1185">Reference proteome</keyword>
<evidence type="ECO:0000313" key="2">
    <source>
        <dbReference type="EMBL" id="EEG53470.1"/>
    </source>
</evidence>
<sequence>MFQYMAMCYTGGNDTRDGNRHTDSRKCAFYQPSGCPPHNGFPASGQETQSRG</sequence>
<comment type="caution">
    <text evidence="2">The sequence shown here is derived from an EMBL/GenBank/DDBJ whole genome shotgun (WGS) entry which is preliminary data.</text>
</comment>
<reference evidence="2 3" key="1">
    <citation type="submission" date="2009-02" db="EMBL/GenBank/DDBJ databases">
        <title>Draft genome sequence of Clostridium asparagiforme (DSM 15981).</title>
        <authorList>
            <person name="Sudarsanam P."/>
            <person name="Ley R."/>
            <person name="Guruge J."/>
            <person name="Turnbaugh P.J."/>
            <person name="Mahowald M."/>
            <person name="Liep D."/>
            <person name="Gordon J."/>
        </authorList>
    </citation>
    <scope>NUCLEOTIDE SEQUENCE [LARGE SCALE GENOMIC DNA]</scope>
    <source>
        <strain evidence="2 3">DSM 15981</strain>
    </source>
</reference>
<name>C0D5C6_9FIRM</name>
<gene>
    <name evidence="2" type="ORF">CLOSTASPAR_04472</name>
</gene>
<evidence type="ECO:0000313" key="3">
    <source>
        <dbReference type="Proteomes" id="UP000004756"/>
    </source>
</evidence>
<dbReference type="EMBL" id="ACCJ01000365">
    <property type="protein sequence ID" value="EEG53470.1"/>
    <property type="molecule type" value="Genomic_DNA"/>
</dbReference>
<evidence type="ECO:0000256" key="1">
    <source>
        <dbReference type="SAM" id="MobiDB-lite"/>
    </source>
</evidence>
<dbReference type="AlphaFoldDB" id="C0D5C6"/>
<protein>
    <submittedName>
        <fullName evidence="2">Uncharacterized protein</fullName>
    </submittedName>
</protein>
<feature type="region of interest" description="Disordered" evidence="1">
    <location>
        <begin position="32"/>
        <end position="52"/>
    </location>
</feature>
<accession>C0D5C6</accession>